<dbReference type="SMART" id="SM00233">
    <property type="entry name" value="PH"/>
    <property type="match status" value="1"/>
</dbReference>
<feature type="region of interest" description="Disordered" evidence="2">
    <location>
        <begin position="360"/>
        <end position="405"/>
    </location>
</feature>
<dbReference type="EMBL" id="JAGHQM010000123">
    <property type="protein sequence ID" value="KAH0565213.1"/>
    <property type="molecule type" value="Genomic_DNA"/>
</dbReference>
<keyword evidence="5" id="KW-1185">Reference proteome</keyword>
<feature type="region of interest" description="Disordered" evidence="2">
    <location>
        <begin position="1466"/>
        <end position="1503"/>
    </location>
</feature>
<feature type="region of interest" description="Disordered" evidence="2">
    <location>
        <begin position="1126"/>
        <end position="1214"/>
    </location>
</feature>
<dbReference type="InterPro" id="IPR024774">
    <property type="entry name" value="PH_dom-Mcp5-type"/>
</dbReference>
<dbReference type="GO" id="GO:0015631">
    <property type="term" value="F:tubulin binding"/>
    <property type="evidence" value="ECO:0007669"/>
    <property type="project" value="TreeGrafter"/>
</dbReference>
<feature type="compositionally biased region" description="Basic and acidic residues" evidence="2">
    <location>
        <begin position="363"/>
        <end position="375"/>
    </location>
</feature>
<dbReference type="GO" id="GO:0005938">
    <property type="term" value="C:cell cortex"/>
    <property type="evidence" value="ECO:0007669"/>
    <property type="project" value="InterPro"/>
</dbReference>
<organism evidence="4 5">
    <name type="scientific">Trichoglossum hirsutum</name>
    <dbReference type="NCBI Taxonomy" id="265104"/>
    <lineage>
        <taxon>Eukaryota</taxon>
        <taxon>Fungi</taxon>
        <taxon>Dikarya</taxon>
        <taxon>Ascomycota</taxon>
        <taxon>Pezizomycotina</taxon>
        <taxon>Geoglossomycetes</taxon>
        <taxon>Geoglossales</taxon>
        <taxon>Geoglossaceae</taxon>
        <taxon>Trichoglossum</taxon>
    </lineage>
</organism>
<feature type="region of interest" description="Disordered" evidence="2">
    <location>
        <begin position="141"/>
        <end position="189"/>
    </location>
</feature>
<name>A0A9P8RSN0_9PEZI</name>
<dbReference type="PROSITE" id="PS50003">
    <property type="entry name" value="PH_DOMAIN"/>
    <property type="match status" value="1"/>
</dbReference>
<dbReference type="InterPro" id="IPR053005">
    <property type="entry name" value="Nuclear_Pos-Cytoskel_Interact"/>
</dbReference>
<dbReference type="GO" id="GO:0032065">
    <property type="term" value="P:maintenance of protein location in cell cortex"/>
    <property type="evidence" value="ECO:0007669"/>
    <property type="project" value="InterPro"/>
</dbReference>
<comment type="caution">
    <text evidence="4">The sequence shown here is derived from an EMBL/GenBank/DDBJ whole genome shotgun (WGS) entry which is preliminary data.</text>
</comment>
<evidence type="ECO:0000259" key="3">
    <source>
        <dbReference type="PROSITE" id="PS50003"/>
    </source>
</evidence>
<feature type="compositionally biased region" description="Polar residues" evidence="2">
    <location>
        <begin position="1468"/>
        <end position="1493"/>
    </location>
</feature>
<dbReference type="InterPro" id="IPR001849">
    <property type="entry name" value="PH_domain"/>
</dbReference>
<feature type="region of interest" description="Disordered" evidence="2">
    <location>
        <begin position="1"/>
        <end position="46"/>
    </location>
</feature>
<dbReference type="PANTHER" id="PTHR28190:SF1">
    <property type="entry name" value="NUCLEAR MIGRATION PROTEIN NUM1"/>
    <property type="match status" value="1"/>
</dbReference>
<gene>
    <name evidence="4" type="ORF">GP486_001396</name>
</gene>
<feature type="compositionally biased region" description="Polar residues" evidence="2">
    <location>
        <begin position="1241"/>
        <end position="1258"/>
    </location>
</feature>
<dbReference type="SUPFAM" id="SSF50729">
    <property type="entry name" value="PH domain-like"/>
    <property type="match status" value="1"/>
</dbReference>
<proteinExistence type="predicted"/>
<feature type="region of interest" description="Disordered" evidence="2">
    <location>
        <begin position="1240"/>
        <end position="1284"/>
    </location>
</feature>
<reference evidence="4" key="1">
    <citation type="submission" date="2021-03" db="EMBL/GenBank/DDBJ databases">
        <title>Comparative genomics and phylogenomic investigation of the class Geoglossomycetes provide insights into ecological specialization and systematics.</title>
        <authorList>
            <person name="Melie T."/>
            <person name="Pirro S."/>
            <person name="Miller A.N."/>
            <person name="Quandt A."/>
        </authorList>
    </citation>
    <scope>NUCLEOTIDE SEQUENCE</scope>
    <source>
        <strain evidence="4">CAQ_001_2017</strain>
    </source>
</reference>
<feature type="region of interest" description="Disordered" evidence="2">
    <location>
        <begin position="539"/>
        <end position="642"/>
    </location>
</feature>
<feature type="compositionally biased region" description="Low complexity" evidence="2">
    <location>
        <begin position="1268"/>
        <end position="1284"/>
    </location>
</feature>
<keyword evidence="1" id="KW-0175">Coiled coil</keyword>
<feature type="coiled-coil region" evidence="1">
    <location>
        <begin position="229"/>
        <end position="358"/>
    </location>
</feature>
<feature type="domain" description="PH" evidence="3">
    <location>
        <begin position="1321"/>
        <end position="1432"/>
    </location>
</feature>
<dbReference type="GO" id="GO:0005739">
    <property type="term" value="C:mitochondrion"/>
    <property type="evidence" value="ECO:0007669"/>
    <property type="project" value="TreeGrafter"/>
</dbReference>
<feature type="compositionally biased region" description="Low complexity" evidence="2">
    <location>
        <begin position="1181"/>
        <end position="1195"/>
    </location>
</feature>
<accession>A0A9P8RSN0</accession>
<dbReference type="GO" id="GO:0000226">
    <property type="term" value="P:microtubule cytoskeleton organization"/>
    <property type="evidence" value="ECO:0007669"/>
    <property type="project" value="TreeGrafter"/>
</dbReference>
<dbReference type="PANTHER" id="PTHR28190">
    <property type="entry name" value="NUCLEAR MIGRATION PROTEIN NUM1"/>
    <property type="match status" value="1"/>
</dbReference>
<feature type="compositionally biased region" description="Low complexity" evidence="2">
    <location>
        <begin position="162"/>
        <end position="174"/>
    </location>
</feature>
<evidence type="ECO:0000313" key="5">
    <source>
        <dbReference type="Proteomes" id="UP000750711"/>
    </source>
</evidence>
<dbReference type="GO" id="GO:0005543">
    <property type="term" value="F:phospholipid binding"/>
    <property type="evidence" value="ECO:0007669"/>
    <property type="project" value="InterPro"/>
</dbReference>
<protein>
    <recommendedName>
        <fullName evidence="3">PH domain-containing protein</fullName>
    </recommendedName>
</protein>
<feature type="coiled-coil region" evidence="1">
    <location>
        <begin position="65"/>
        <end position="106"/>
    </location>
</feature>
<dbReference type="CDD" id="cd13365">
    <property type="entry name" value="PH_PLC_plant-like"/>
    <property type="match status" value="1"/>
</dbReference>
<evidence type="ECO:0000313" key="4">
    <source>
        <dbReference type="EMBL" id="KAH0565213.1"/>
    </source>
</evidence>
<evidence type="ECO:0000256" key="1">
    <source>
        <dbReference type="SAM" id="Coils"/>
    </source>
</evidence>
<evidence type="ECO:0000256" key="2">
    <source>
        <dbReference type="SAM" id="MobiDB-lite"/>
    </source>
</evidence>
<sequence length="1615" mass="176314">MSDLLSDALAEDNRDERSNPDVMQQLSDPPEDPFVTTPSFHGTHPHRFGAHLLALNPSASPSQAKRALEAHLAETERRIQDASRLGTTLLQQQKELTERLKEVEKEQGEGEIGPELRQKLIDLEKEYNDVGRESARAFLGPKSRIPSAESPFTVDGRNPAGPATLSSLATSSPSKLNVPSRKQRNQPASRVHDIEFATEISTSLLSQVRHLQALLAERDESIKTMDLDKSRLELEAEGFTQRIRALDESEQRYKDENWTLETQTHDLLAQAKAAADREQKLIQNLSSVNADKGAIQRELDELKQANGKLSDDYAANQKHHELELSGIRRNLTMCENERAALQRKVEEVNSQNEELARVVAGRFRNEDTGPQKDLDTETAGPLAEHATPENSPPPSPTKATPRHSMLESETLKSSLHHAHRMIQNLKGNIHREKTEKLELKRMLQEARDELELRRNDSGLSGVPGSAGKRRKTNSDKELFKKPAKPTLLGAGRNSKSEVVLDEAGWEDHSGEERSERTVKPGAVVVEAGGWMTTESSDAFETANDETSDAFETANEREGTVTESEAFQTVEESLGTESSDELTETETGFTKGSNLRAKRPQTISMTKPRHRDACESTASTSADDDDDDDGSDLRTPVQPQQQRLRLKISRGAVYPRSRVSSEVSMFNSSFSTPKDSPSSFISNGTQGAVGGQSLFTELGDLGAVDSDEEEEEDILEGTPSKKFILSQASSGSRPTTSRKGQAMAGYYTPPVRRAETRDCGIMTDPWEPVLASAALTPEIPGVAVAGVAAAVATSAPEEDARLNSNNSRSIETVDAASQWSEALALVTERSDVGIQSDAQPLPQTTDVAVQHDPEMEVKILPPPAPILGSRSTQTDAEEVGKEVDLVDISPDSPPAVATVALEISPIQSLHTEPVAEPAPEPTVVPLVLSDIQSLHTEPEHVKETAGPVVKPGPVTVPPLLSLDFSSIQAEEVEPISPVLHSPPHDSGKLSIPAALISPRSVPNETEKHVLDQSGSNAISELPLDHSLTLDQSELPEALPTDIADETSYESTKMPFNVAGGPKRLFGDISNNAGQRDLQNKNSAVNTKHMVPEVADQGSQTTLSWELFENILKKEKAKRLSLAAGDVQAVPSSRDGSGQIMPTPLRSRRSQDSVGNIGIAMSKAVEPGVNRQDDSIPLRPAKRPGSSGSLRSSSSVHPPLPPDHKQAIAAATQRASSEGAIGLMGPPLAPASALSRNLHLRPQTPTANVQYSPGSRNGTTPRPRFPTVGSRSEVSSPVPTRRSSVSSFASELNQRFNIGSDGMPVNQNIDSETDPRMIQAITQTMIGEYLWKYTRKAGRGEMSTNRHRRFFWVHPYTRTLYWSERDPQTAGRTELKAKSVAIEAVRVITDDNPMPPGLHRKSLVIITPGRAVQFTATTGQRHETWFNALSYLLLRTGADQGVNGTEEAITMEDVDEFNPSYDQSRAAAASVSSYNSRTSRMTSPQRNASSMSQRRSGAVSAASYHQQPVQSYGSMSRLSNMFRPSSSMRGSFSSRRSRYSEKSASIYDASEVHNSAEDLREMIEMQDREADRLENGNMMLVHWPSKAGIVRKQVDIRSTLIATTMPRNRLSSNTETG</sequence>
<dbReference type="Pfam" id="PF12814">
    <property type="entry name" value="Mcp5_PH"/>
    <property type="match status" value="1"/>
</dbReference>
<dbReference type="Proteomes" id="UP000750711">
    <property type="component" value="Unassembled WGS sequence"/>
</dbReference>
<feature type="region of interest" description="Disordered" evidence="2">
    <location>
        <begin position="454"/>
        <end position="495"/>
    </location>
</feature>